<organism evidence="1 2">
    <name type="scientific">Flavisolibacter tropicus</name>
    <dbReference type="NCBI Taxonomy" id="1492898"/>
    <lineage>
        <taxon>Bacteria</taxon>
        <taxon>Pseudomonadati</taxon>
        <taxon>Bacteroidota</taxon>
        <taxon>Chitinophagia</taxon>
        <taxon>Chitinophagales</taxon>
        <taxon>Chitinophagaceae</taxon>
        <taxon>Flavisolibacter</taxon>
    </lineage>
</organism>
<evidence type="ECO:0000313" key="1">
    <source>
        <dbReference type="EMBL" id="ANE49576.1"/>
    </source>
</evidence>
<reference evidence="1 2" key="2">
    <citation type="journal article" date="2016" name="Int. J. Syst. Evol. Microbiol.">
        <title>Flavisolibacter tropicus sp. nov., isolated from tropical soil.</title>
        <authorList>
            <person name="Lee J.J."/>
            <person name="Kang M.S."/>
            <person name="Kim G.S."/>
            <person name="Lee C.S."/>
            <person name="Lim S."/>
            <person name="Lee J."/>
            <person name="Roh S.H."/>
            <person name="Kang H."/>
            <person name="Ha J.M."/>
            <person name="Bae S."/>
            <person name="Jung H.Y."/>
            <person name="Kim M.K."/>
        </authorList>
    </citation>
    <scope>NUCLEOTIDE SEQUENCE [LARGE SCALE GENOMIC DNA]</scope>
    <source>
        <strain evidence="1 2">LCS9</strain>
    </source>
</reference>
<gene>
    <name evidence="1" type="ORF">SY85_02720</name>
</gene>
<name>A0A172TRF3_9BACT</name>
<proteinExistence type="predicted"/>
<evidence type="ECO:0000313" key="2">
    <source>
        <dbReference type="Proteomes" id="UP000077177"/>
    </source>
</evidence>
<dbReference type="RefSeq" id="WP_066401692.1">
    <property type="nucleotide sequence ID" value="NZ_CP011390.1"/>
</dbReference>
<dbReference type="KEGG" id="fla:SY85_02720"/>
<sequence>MQLYLAPTTKVGDVKEAFHLEFPFLKLEFFKSKHQPGKGTPLSDKATDYTLLVEVLGVMREGDIDIIPSQSVNEVEQLFQRKFNLPVQVFRKMGNLWIETTETDNLSLEHQNEMGREASLMAPQNEQFYDEG</sequence>
<keyword evidence="2" id="KW-1185">Reference proteome</keyword>
<dbReference type="AlphaFoldDB" id="A0A172TRF3"/>
<protein>
    <submittedName>
        <fullName evidence="1">Uncharacterized protein</fullName>
    </submittedName>
</protein>
<accession>A0A172TRF3</accession>
<dbReference type="Proteomes" id="UP000077177">
    <property type="component" value="Chromosome"/>
</dbReference>
<reference evidence="2" key="1">
    <citation type="submission" date="2015-01" db="EMBL/GenBank/DDBJ databases">
        <title>Flavisolibacter sp./LCS9/ whole genome sequencing.</title>
        <authorList>
            <person name="Kim M.K."/>
            <person name="Srinivasan S."/>
            <person name="Lee J.-J."/>
        </authorList>
    </citation>
    <scope>NUCLEOTIDE SEQUENCE [LARGE SCALE GENOMIC DNA]</scope>
    <source>
        <strain evidence="2">LCS9</strain>
    </source>
</reference>
<dbReference type="EMBL" id="CP011390">
    <property type="protein sequence ID" value="ANE49576.1"/>
    <property type="molecule type" value="Genomic_DNA"/>
</dbReference>
<dbReference type="OrthoDB" id="959050at2"/>